<comment type="caution">
    <text evidence="6">The sequence shown here is derived from an EMBL/GenBank/DDBJ whole genome shotgun (WGS) entry which is preliminary data.</text>
</comment>
<proteinExistence type="inferred from homology"/>
<sequence>MNMKTEQPQPAGKTADIESGNQKLYPTMLEDPKLLRWTFIRKVYAILTMQLLLTIGVAVVVATVHPIGKFFLSTWPGFVLSIVFLVLPLLVLCPLFIYHHQHPMNILILCLFTVSIAFSVGICCLLTSWRVILETSILATVVTISLTLYTFWAAKKGHDFKFLGPFLFVSLLVLLIFCLIQIFHPLGKLWVMIHGCLGTILFSGYIIYDTDNLIKRYSDEDYIWASVGLYLDAINLFLSLFNIFRVS</sequence>
<feature type="transmembrane region" description="Helical" evidence="5">
    <location>
        <begin position="77"/>
        <end position="99"/>
    </location>
</feature>
<feature type="transmembrane region" description="Helical" evidence="5">
    <location>
        <begin position="222"/>
        <end position="244"/>
    </location>
</feature>
<evidence type="ECO:0000256" key="3">
    <source>
        <dbReference type="ARBA" id="ARBA00022989"/>
    </source>
</evidence>
<dbReference type="InParanoid" id="A0A200QSZ0"/>
<feature type="transmembrane region" description="Helical" evidence="5">
    <location>
        <begin position="166"/>
        <end position="183"/>
    </location>
</feature>
<name>A0A200QSZ0_MACCD</name>
<dbReference type="OMA" id="WRVILET"/>
<dbReference type="Pfam" id="PF01027">
    <property type="entry name" value="Bax1-I"/>
    <property type="match status" value="1"/>
</dbReference>
<evidence type="ECO:0000256" key="5">
    <source>
        <dbReference type="RuleBase" id="RU004379"/>
    </source>
</evidence>
<dbReference type="Proteomes" id="UP000195402">
    <property type="component" value="Unassembled WGS sequence"/>
</dbReference>
<dbReference type="OrthoDB" id="7933078at2759"/>
<accession>A0A200QSZ0</accession>
<dbReference type="InterPro" id="IPR006214">
    <property type="entry name" value="Bax_inhibitor_1-related"/>
</dbReference>
<comment type="similarity">
    <text evidence="5">Belongs to the BI1 family.</text>
</comment>
<evidence type="ECO:0000313" key="7">
    <source>
        <dbReference type="Proteomes" id="UP000195402"/>
    </source>
</evidence>
<keyword evidence="2 5" id="KW-0812">Transmembrane</keyword>
<dbReference type="PANTHER" id="PTHR23291:SF31">
    <property type="entry name" value="PROTEIN LIFEGUARD 4"/>
    <property type="match status" value="1"/>
</dbReference>
<keyword evidence="4 5" id="KW-0472">Membrane</keyword>
<dbReference type="GO" id="GO:0016020">
    <property type="term" value="C:membrane"/>
    <property type="evidence" value="ECO:0007669"/>
    <property type="project" value="UniProtKB-SubCell"/>
</dbReference>
<evidence type="ECO:0000256" key="4">
    <source>
        <dbReference type="ARBA" id="ARBA00023136"/>
    </source>
</evidence>
<keyword evidence="7" id="KW-1185">Reference proteome</keyword>
<reference evidence="6 7" key="1">
    <citation type="journal article" date="2017" name="Mol. Plant">
        <title>The Genome of Medicinal Plant Macleaya cordata Provides New Insights into Benzylisoquinoline Alkaloids Metabolism.</title>
        <authorList>
            <person name="Liu X."/>
            <person name="Liu Y."/>
            <person name="Huang P."/>
            <person name="Ma Y."/>
            <person name="Qing Z."/>
            <person name="Tang Q."/>
            <person name="Cao H."/>
            <person name="Cheng P."/>
            <person name="Zheng Y."/>
            <person name="Yuan Z."/>
            <person name="Zhou Y."/>
            <person name="Liu J."/>
            <person name="Tang Z."/>
            <person name="Zhuo Y."/>
            <person name="Zhang Y."/>
            <person name="Yu L."/>
            <person name="Huang J."/>
            <person name="Yang P."/>
            <person name="Peng Q."/>
            <person name="Zhang J."/>
            <person name="Jiang W."/>
            <person name="Zhang Z."/>
            <person name="Lin K."/>
            <person name="Ro D.K."/>
            <person name="Chen X."/>
            <person name="Xiong X."/>
            <person name="Shang Y."/>
            <person name="Huang S."/>
            <person name="Zeng J."/>
        </authorList>
    </citation>
    <scope>NUCLEOTIDE SEQUENCE [LARGE SCALE GENOMIC DNA]</scope>
    <source>
        <strain evidence="7">cv. BLH2017</strain>
        <tissue evidence="6">Root</tissue>
    </source>
</reference>
<dbReference type="EMBL" id="MVGT01001110">
    <property type="protein sequence ID" value="OVA13597.1"/>
    <property type="molecule type" value="Genomic_DNA"/>
</dbReference>
<organism evidence="6 7">
    <name type="scientific">Macleaya cordata</name>
    <name type="common">Five-seeded plume-poppy</name>
    <name type="synonym">Bocconia cordata</name>
    <dbReference type="NCBI Taxonomy" id="56857"/>
    <lineage>
        <taxon>Eukaryota</taxon>
        <taxon>Viridiplantae</taxon>
        <taxon>Streptophyta</taxon>
        <taxon>Embryophyta</taxon>
        <taxon>Tracheophyta</taxon>
        <taxon>Spermatophyta</taxon>
        <taxon>Magnoliopsida</taxon>
        <taxon>Ranunculales</taxon>
        <taxon>Papaveraceae</taxon>
        <taxon>Papaveroideae</taxon>
        <taxon>Macleaya</taxon>
    </lineage>
</organism>
<evidence type="ECO:0000256" key="1">
    <source>
        <dbReference type="ARBA" id="ARBA00004141"/>
    </source>
</evidence>
<feature type="transmembrane region" description="Helical" evidence="5">
    <location>
        <begin position="189"/>
        <end position="210"/>
    </location>
</feature>
<gene>
    <name evidence="6" type="ORF">BVC80_379g135</name>
</gene>
<keyword evidence="3 5" id="KW-1133">Transmembrane helix</keyword>
<protein>
    <submittedName>
        <fullName evidence="6">Bax inhibitor 1-related</fullName>
    </submittedName>
</protein>
<dbReference type="PANTHER" id="PTHR23291">
    <property type="entry name" value="BAX INHIBITOR-RELATED"/>
    <property type="match status" value="1"/>
</dbReference>
<feature type="transmembrane region" description="Helical" evidence="5">
    <location>
        <begin position="43"/>
        <end position="65"/>
    </location>
</feature>
<evidence type="ECO:0000256" key="2">
    <source>
        <dbReference type="ARBA" id="ARBA00022692"/>
    </source>
</evidence>
<feature type="transmembrane region" description="Helical" evidence="5">
    <location>
        <begin position="135"/>
        <end position="154"/>
    </location>
</feature>
<comment type="subcellular location">
    <subcellularLocation>
        <location evidence="1">Membrane</location>
        <topology evidence="1">Multi-pass membrane protein</topology>
    </subcellularLocation>
</comment>
<dbReference type="AlphaFoldDB" id="A0A200QSZ0"/>
<evidence type="ECO:0000313" key="6">
    <source>
        <dbReference type="EMBL" id="OVA13597.1"/>
    </source>
</evidence>
<feature type="transmembrane region" description="Helical" evidence="5">
    <location>
        <begin position="106"/>
        <end position="129"/>
    </location>
</feature>